<protein>
    <submittedName>
        <fullName evidence="8">FtsX-like permease family protein</fullName>
    </submittedName>
</protein>
<dbReference type="RefSeq" id="WP_136861339.1">
    <property type="nucleotide sequence ID" value="NZ_SWCJ01000001.1"/>
</dbReference>
<keyword evidence="4 6" id="KW-1133">Transmembrane helix</keyword>
<evidence type="ECO:0000259" key="7">
    <source>
        <dbReference type="Pfam" id="PF02687"/>
    </source>
</evidence>
<dbReference type="Proteomes" id="UP000305675">
    <property type="component" value="Unassembled WGS sequence"/>
</dbReference>
<evidence type="ECO:0000256" key="3">
    <source>
        <dbReference type="ARBA" id="ARBA00022692"/>
    </source>
</evidence>
<keyword evidence="3 6" id="KW-0812">Transmembrane</keyword>
<reference evidence="8 9" key="1">
    <citation type="submission" date="2019-04" db="EMBL/GenBank/DDBJ databases">
        <authorList>
            <person name="Hwang J.C."/>
        </authorList>
    </citation>
    <scope>NUCLEOTIDE SEQUENCE [LARGE SCALE GENOMIC DNA]</scope>
    <source>
        <strain evidence="8 9">IMCC35002</strain>
    </source>
</reference>
<evidence type="ECO:0000313" key="9">
    <source>
        <dbReference type="Proteomes" id="UP000305675"/>
    </source>
</evidence>
<feature type="transmembrane region" description="Helical" evidence="6">
    <location>
        <begin position="786"/>
        <end position="806"/>
    </location>
</feature>
<dbReference type="Pfam" id="PF02687">
    <property type="entry name" value="FtsX"/>
    <property type="match status" value="2"/>
</dbReference>
<name>A0A4U1BUE4_9GAMM</name>
<evidence type="ECO:0000256" key="5">
    <source>
        <dbReference type="ARBA" id="ARBA00023136"/>
    </source>
</evidence>
<dbReference type="AlphaFoldDB" id="A0A4U1BUE4"/>
<evidence type="ECO:0000256" key="1">
    <source>
        <dbReference type="ARBA" id="ARBA00004651"/>
    </source>
</evidence>
<evidence type="ECO:0000313" key="8">
    <source>
        <dbReference type="EMBL" id="TKB58191.1"/>
    </source>
</evidence>
<dbReference type="PANTHER" id="PTHR30287">
    <property type="entry name" value="MEMBRANE COMPONENT OF PREDICTED ABC SUPERFAMILY METABOLITE UPTAKE TRANSPORTER"/>
    <property type="match status" value="1"/>
</dbReference>
<feature type="domain" description="ABC3 transporter permease C-terminal" evidence="7">
    <location>
        <begin position="252"/>
        <end position="367"/>
    </location>
</feature>
<feature type="transmembrane region" description="Helical" evidence="6">
    <location>
        <begin position="339"/>
        <end position="360"/>
    </location>
</feature>
<dbReference type="InterPro" id="IPR003838">
    <property type="entry name" value="ABC3_permease_C"/>
</dbReference>
<comment type="caution">
    <text evidence="8">The sequence shown here is derived from an EMBL/GenBank/DDBJ whole genome shotgun (WGS) entry which is preliminary data.</text>
</comment>
<keyword evidence="2" id="KW-1003">Cell membrane</keyword>
<evidence type="ECO:0000256" key="4">
    <source>
        <dbReference type="ARBA" id="ARBA00022989"/>
    </source>
</evidence>
<feature type="transmembrane region" description="Helical" evidence="6">
    <location>
        <begin position="295"/>
        <end position="319"/>
    </location>
</feature>
<feature type="transmembrane region" description="Helical" evidence="6">
    <location>
        <begin position="459"/>
        <end position="477"/>
    </location>
</feature>
<keyword evidence="5 6" id="KW-0472">Membrane</keyword>
<evidence type="ECO:0000256" key="2">
    <source>
        <dbReference type="ARBA" id="ARBA00022475"/>
    </source>
</evidence>
<evidence type="ECO:0000256" key="6">
    <source>
        <dbReference type="SAM" id="Phobius"/>
    </source>
</evidence>
<dbReference type="GO" id="GO:0005886">
    <property type="term" value="C:plasma membrane"/>
    <property type="evidence" value="ECO:0007669"/>
    <property type="project" value="UniProtKB-SubCell"/>
</dbReference>
<gene>
    <name evidence="8" type="ORF">FCL42_00045</name>
</gene>
<feature type="transmembrane region" description="Helical" evidence="6">
    <location>
        <begin position="248"/>
        <end position="267"/>
    </location>
</feature>
<comment type="subcellular location">
    <subcellularLocation>
        <location evidence="1">Cell membrane</location>
        <topology evidence="1">Multi-pass membrane protein</topology>
    </subcellularLocation>
</comment>
<dbReference type="EMBL" id="SWCJ01000001">
    <property type="protein sequence ID" value="TKB58191.1"/>
    <property type="molecule type" value="Genomic_DNA"/>
</dbReference>
<organism evidence="8 9">
    <name type="scientific">Ferrimonas aestuarii</name>
    <dbReference type="NCBI Taxonomy" id="2569539"/>
    <lineage>
        <taxon>Bacteria</taxon>
        <taxon>Pseudomonadati</taxon>
        <taxon>Pseudomonadota</taxon>
        <taxon>Gammaproteobacteria</taxon>
        <taxon>Alteromonadales</taxon>
        <taxon>Ferrimonadaceae</taxon>
        <taxon>Ferrimonas</taxon>
    </lineage>
</organism>
<feature type="transmembrane region" description="Helical" evidence="6">
    <location>
        <begin position="406"/>
        <end position="429"/>
    </location>
</feature>
<keyword evidence="9" id="KW-1185">Reference proteome</keyword>
<accession>A0A4U1BUE4</accession>
<proteinExistence type="predicted"/>
<dbReference type="OrthoDB" id="5292592at2"/>
<feature type="transmembrane region" description="Helical" evidence="6">
    <location>
        <begin position="694"/>
        <end position="715"/>
    </location>
</feature>
<sequence length="820" mass="89163">MNTFAIPWRLFKRELAHGQLRLIASALILAVMAVTALAQISSQLQNSIVKQASAFLAADRVLSSPVPVDEAWLEQAKTQRLNVATTLEFQSMLFAGDNFQLVTVKAVSDNYPLRGAIELVSDSAQSLPTTGEIWLDSRLAGWLETESQAEIGLSQFSLSEAISRLPDGGFNLFASAPVVLMNLDEVEATGVVQPGSRLSYRYQFTGSDEALEQFEAFLKPQMSTSQRWVDIRSQDSPVSRAIIRAEQFLLLTALLGIALACAAIAVATQRYCQRHYDAVAMLKTLGASHQQVRTIFVTHLALITLLSIIVGLIFGVLAAKGLSTLLPADLVTDASYTRALLLGATTGVLAGFGFTLYPLLRLLSVPPMRVLRKDLGPTKWTAWLNGVFATSSLAAMAYLYSGSASMTIALLVGGGALALLLMLVAWGLLRWGRQLGMRTGTPLQLAVAGLRRRARENSVQLVGFSVSLVLLLTILALRQDLLADWQKQLPQGTPDHFLVNVSPMDKDRVSEFLAERDAEATDFYPVIRGRLSAINGERVSRPVTKEDESEQQAPRGIGRELNLTYRQLLPPNNPVVAGQWYGEGASDEVSVEAEVAERLGIGLGDSLSFTIDGTEFEVKVTSIRQVNWETMQPNFFMIFPPSVLGEFSATYIASFKHPEQHAQLVPELIRQFPTLSVIDVGAIIEQLREVIDQVSLALSLVLIVVILASVMVLLAQTEAGMSARRQELAIMRTLGAKGSLLRRAVAWEFLLLGAIAGLLAVVVTELTLALLKSQVFNLVVNAHTSWWLLVPLIGAALIGALGMLACRRLLANQCSALLKG</sequence>
<feature type="transmembrane region" description="Helical" evidence="6">
    <location>
        <begin position="749"/>
        <end position="771"/>
    </location>
</feature>
<dbReference type="PANTHER" id="PTHR30287:SF1">
    <property type="entry name" value="INNER MEMBRANE PROTEIN"/>
    <property type="match status" value="1"/>
</dbReference>
<feature type="domain" description="ABC3 transporter permease C-terminal" evidence="7">
    <location>
        <begin position="700"/>
        <end position="809"/>
    </location>
</feature>
<feature type="transmembrane region" description="Helical" evidence="6">
    <location>
        <begin position="380"/>
        <end position="400"/>
    </location>
</feature>
<dbReference type="InterPro" id="IPR038766">
    <property type="entry name" value="Membrane_comp_ABC_pdt"/>
</dbReference>